<proteinExistence type="predicted"/>
<gene>
    <name evidence="1" type="ORF">IV203_028547</name>
</gene>
<name>A0A9K3PZH4_9STRA</name>
<accession>A0A9K3PZH4</accession>
<sequence length="87" mass="9450">MSGNEIDCCCENNVDGPTSNRQRMIKDRSRMDRIKAKAKESARKDLQLNADDFDPQVLAEMLGLPVSVFYGDGKGSNAGGIKASSEP</sequence>
<dbReference type="AlphaFoldDB" id="A0A9K3PZH4"/>
<protein>
    <submittedName>
        <fullName evidence="1">Uncharacterized protein</fullName>
    </submittedName>
</protein>
<evidence type="ECO:0000313" key="2">
    <source>
        <dbReference type="Proteomes" id="UP000693970"/>
    </source>
</evidence>
<reference evidence="1" key="1">
    <citation type="journal article" date="2021" name="Sci. Rep.">
        <title>Diploid genomic architecture of Nitzschia inconspicua, an elite biomass production diatom.</title>
        <authorList>
            <person name="Oliver A."/>
            <person name="Podell S."/>
            <person name="Pinowska A."/>
            <person name="Traller J.C."/>
            <person name="Smith S.R."/>
            <person name="McClure R."/>
            <person name="Beliaev A."/>
            <person name="Bohutskyi P."/>
            <person name="Hill E.A."/>
            <person name="Rabines A."/>
            <person name="Zheng H."/>
            <person name="Allen L.Z."/>
            <person name="Kuo A."/>
            <person name="Grigoriev I.V."/>
            <person name="Allen A.E."/>
            <person name="Hazlebeck D."/>
            <person name="Allen E.E."/>
        </authorList>
    </citation>
    <scope>NUCLEOTIDE SEQUENCE</scope>
    <source>
        <strain evidence="1">Hildebrandi</strain>
    </source>
</reference>
<evidence type="ECO:0000313" key="1">
    <source>
        <dbReference type="EMBL" id="KAG7365877.1"/>
    </source>
</evidence>
<dbReference type="EMBL" id="JAGRRH010000007">
    <property type="protein sequence ID" value="KAG7365877.1"/>
    <property type="molecule type" value="Genomic_DNA"/>
</dbReference>
<comment type="caution">
    <text evidence="1">The sequence shown here is derived from an EMBL/GenBank/DDBJ whole genome shotgun (WGS) entry which is preliminary data.</text>
</comment>
<keyword evidence="2" id="KW-1185">Reference proteome</keyword>
<organism evidence="1 2">
    <name type="scientific">Nitzschia inconspicua</name>
    <dbReference type="NCBI Taxonomy" id="303405"/>
    <lineage>
        <taxon>Eukaryota</taxon>
        <taxon>Sar</taxon>
        <taxon>Stramenopiles</taxon>
        <taxon>Ochrophyta</taxon>
        <taxon>Bacillariophyta</taxon>
        <taxon>Bacillariophyceae</taxon>
        <taxon>Bacillariophycidae</taxon>
        <taxon>Bacillariales</taxon>
        <taxon>Bacillariaceae</taxon>
        <taxon>Nitzschia</taxon>
    </lineage>
</organism>
<reference evidence="1" key="2">
    <citation type="submission" date="2021-04" db="EMBL/GenBank/DDBJ databases">
        <authorList>
            <person name="Podell S."/>
        </authorList>
    </citation>
    <scope>NUCLEOTIDE SEQUENCE</scope>
    <source>
        <strain evidence="1">Hildebrandi</strain>
    </source>
</reference>
<dbReference type="Proteomes" id="UP000693970">
    <property type="component" value="Unassembled WGS sequence"/>
</dbReference>